<keyword evidence="2" id="KW-1185">Reference proteome</keyword>
<name>A0ABR2D1T9_9ROSI</name>
<dbReference type="EMBL" id="JBBPBM010000038">
    <property type="protein sequence ID" value="KAK8527687.1"/>
    <property type="molecule type" value="Genomic_DNA"/>
</dbReference>
<organism evidence="1 2">
    <name type="scientific">Hibiscus sabdariffa</name>
    <name type="common">roselle</name>
    <dbReference type="NCBI Taxonomy" id="183260"/>
    <lineage>
        <taxon>Eukaryota</taxon>
        <taxon>Viridiplantae</taxon>
        <taxon>Streptophyta</taxon>
        <taxon>Embryophyta</taxon>
        <taxon>Tracheophyta</taxon>
        <taxon>Spermatophyta</taxon>
        <taxon>Magnoliopsida</taxon>
        <taxon>eudicotyledons</taxon>
        <taxon>Gunneridae</taxon>
        <taxon>Pentapetalae</taxon>
        <taxon>rosids</taxon>
        <taxon>malvids</taxon>
        <taxon>Malvales</taxon>
        <taxon>Malvaceae</taxon>
        <taxon>Malvoideae</taxon>
        <taxon>Hibiscus</taxon>
    </lineage>
</organism>
<evidence type="ECO:0000313" key="1">
    <source>
        <dbReference type="EMBL" id="KAK8527687.1"/>
    </source>
</evidence>
<gene>
    <name evidence="1" type="ORF">V6N12_054892</name>
</gene>
<protein>
    <submittedName>
        <fullName evidence="1">Uncharacterized protein</fullName>
    </submittedName>
</protein>
<accession>A0ABR2D1T9</accession>
<sequence>MRTWEFDFDSCAAGFETRILADYTVNSLSKSCNRNYAIHFCKTVAFSPSGNFGTLGDPYRGFPSAYSFGVELSIEISVGTLIKRSRQNDNHRIRIQPA</sequence>
<evidence type="ECO:0000313" key="2">
    <source>
        <dbReference type="Proteomes" id="UP001472677"/>
    </source>
</evidence>
<reference evidence="1 2" key="1">
    <citation type="journal article" date="2024" name="G3 (Bethesda)">
        <title>Genome assembly of Hibiscus sabdariffa L. provides insights into metabolisms of medicinal natural products.</title>
        <authorList>
            <person name="Kim T."/>
        </authorList>
    </citation>
    <scope>NUCLEOTIDE SEQUENCE [LARGE SCALE GENOMIC DNA]</scope>
    <source>
        <strain evidence="1">TK-2024</strain>
        <tissue evidence="1">Old leaves</tissue>
    </source>
</reference>
<proteinExistence type="predicted"/>
<comment type="caution">
    <text evidence="1">The sequence shown here is derived from an EMBL/GenBank/DDBJ whole genome shotgun (WGS) entry which is preliminary data.</text>
</comment>
<dbReference type="Proteomes" id="UP001472677">
    <property type="component" value="Unassembled WGS sequence"/>
</dbReference>